<dbReference type="RefSeq" id="WP_123803850.1">
    <property type="nucleotide sequence ID" value="NZ_JBHSPY010000003.1"/>
</dbReference>
<gene>
    <name evidence="4" type="ORF">EGK74_02935</name>
</gene>
<dbReference type="Proteomes" id="UP000272412">
    <property type="component" value="Unassembled WGS sequence"/>
</dbReference>
<proteinExistence type="predicted"/>
<feature type="domain" description="HTH araC/xylS-type" evidence="3">
    <location>
        <begin position="210"/>
        <end position="308"/>
    </location>
</feature>
<dbReference type="Gene3D" id="3.40.50.880">
    <property type="match status" value="1"/>
</dbReference>
<dbReference type="SMART" id="SM00342">
    <property type="entry name" value="HTH_ARAC"/>
    <property type="match status" value="1"/>
</dbReference>
<dbReference type="PANTHER" id="PTHR43130:SF3">
    <property type="entry name" value="HTH-TYPE TRANSCRIPTIONAL REGULATOR RV1931C"/>
    <property type="match status" value="1"/>
</dbReference>
<dbReference type="AlphaFoldDB" id="A0A3N4N330"/>
<keyword evidence="5" id="KW-1185">Reference proteome</keyword>
<dbReference type="InterPro" id="IPR002818">
    <property type="entry name" value="DJ-1/PfpI"/>
</dbReference>
<dbReference type="GO" id="GO:0003700">
    <property type="term" value="F:DNA-binding transcription factor activity"/>
    <property type="evidence" value="ECO:0007669"/>
    <property type="project" value="InterPro"/>
</dbReference>
<dbReference type="PROSITE" id="PS01124">
    <property type="entry name" value="HTH_ARAC_FAMILY_2"/>
    <property type="match status" value="1"/>
</dbReference>
<evidence type="ECO:0000259" key="3">
    <source>
        <dbReference type="PROSITE" id="PS01124"/>
    </source>
</evidence>
<dbReference type="CDD" id="cd03137">
    <property type="entry name" value="GATase1_AraC_1"/>
    <property type="match status" value="1"/>
</dbReference>
<protein>
    <submittedName>
        <fullName evidence="4">Helix-turn-helix domain-containing protein</fullName>
    </submittedName>
</protein>
<dbReference type="PANTHER" id="PTHR43130">
    <property type="entry name" value="ARAC-FAMILY TRANSCRIPTIONAL REGULATOR"/>
    <property type="match status" value="1"/>
</dbReference>
<evidence type="ECO:0000256" key="1">
    <source>
        <dbReference type="ARBA" id="ARBA00023015"/>
    </source>
</evidence>
<dbReference type="InterPro" id="IPR009057">
    <property type="entry name" value="Homeodomain-like_sf"/>
</dbReference>
<sequence length="313" mass="35416">MLTIALLLYPEVNPFHFSVPYMAFQDAAEDGLFEVKIVTPTGKPLHYQIMQPPIDGGLDLMVQCDIVVVPGWKDEQTQPVPELLTALQTAYQRGAYIVGLCYGAYALAYAGLLDGKKAATHWKGEADFSRRFPKVKLDVNSIYVEDGNIMTSAGTAAALDCCLHIIRKFYGAKAANKTARLLAVPPHREGGQAQFIERPLAQSTKDTQINALLDYLRDHLHEPQNIDEVAERVSMSRSTFTRHFKKATGMTFLEWLHKERLQRSLDLLENSGLSVEQIAEKTGFQNTVSFRQQFFKYYQVNPHVWRKMFRDDG</sequence>
<dbReference type="EMBL" id="RPFL01000005">
    <property type="protein sequence ID" value="RPD89755.1"/>
    <property type="molecule type" value="Genomic_DNA"/>
</dbReference>
<keyword evidence="1" id="KW-0805">Transcription regulation</keyword>
<reference evidence="4 5" key="1">
    <citation type="submission" date="2018-11" db="EMBL/GenBank/DDBJ databases">
        <title>Neisseria weixii sp. nov. isolated from the rectal contents of plateau pika (Ochotona cruzoniae).</title>
        <authorList>
            <person name="Zhang G."/>
        </authorList>
    </citation>
    <scope>NUCLEOTIDE SEQUENCE [LARGE SCALE GENOMIC DNA]</scope>
    <source>
        <strain evidence="4 5">10009</strain>
    </source>
</reference>
<evidence type="ECO:0000313" key="5">
    <source>
        <dbReference type="Proteomes" id="UP000272412"/>
    </source>
</evidence>
<dbReference type="OrthoDB" id="9794896at2"/>
<comment type="caution">
    <text evidence="4">The sequence shown here is derived from an EMBL/GenBank/DDBJ whole genome shotgun (WGS) entry which is preliminary data.</text>
</comment>
<dbReference type="SUPFAM" id="SSF46689">
    <property type="entry name" value="Homeodomain-like"/>
    <property type="match status" value="2"/>
</dbReference>
<dbReference type="InterPro" id="IPR052158">
    <property type="entry name" value="INH-QAR"/>
</dbReference>
<evidence type="ECO:0000313" key="4">
    <source>
        <dbReference type="EMBL" id="RPD89755.1"/>
    </source>
</evidence>
<accession>A0A3N4N330</accession>
<dbReference type="InterPro" id="IPR029062">
    <property type="entry name" value="Class_I_gatase-like"/>
</dbReference>
<dbReference type="Pfam" id="PF12833">
    <property type="entry name" value="HTH_18"/>
    <property type="match status" value="1"/>
</dbReference>
<keyword evidence="2" id="KW-0804">Transcription</keyword>
<dbReference type="GO" id="GO:0043565">
    <property type="term" value="F:sequence-specific DNA binding"/>
    <property type="evidence" value="ECO:0007669"/>
    <property type="project" value="InterPro"/>
</dbReference>
<dbReference type="SUPFAM" id="SSF52317">
    <property type="entry name" value="Class I glutamine amidotransferase-like"/>
    <property type="match status" value="1"/>
</dbReference>
<dbReference type="Gene3D" id="1.10.10.60">
    <property type="entry name" value="Homeodomain-like"/>
    <property type="match status" value="2"/>
</dbReference>
<organism evidence="4 5">
    <name type="scientific">Neisseria weixii</name>
    <dbReference type="NCBI Taxonomy" id="1853276"/>
    <lineage>
        <taxon>Bacteria</taxon>
        <taxon>Pseudomonadati</taxon>
        <taxon>Pseudomonadota</taxon>
        <taxon>Betaproteobacteria</taxon>
        <taxon>Neisseriales</taxon>
        <taxon>Neisseriaceae</taxon>
        <taxon>Neisseria</taxon>
    </lineage>
</organism>
<dbReference type="InterPro" id="IPR018060">
    <property type="entry name" value="HTH_AraC"/>
</dbReference>
<evidence type="ECO:0000256" key="2">
    <source>
        <dbReference type="ARBA" id="ARBA00023163"/>
    </source>
</evidence>
<name>A0A3N4N330_9NEIS</name>
<dbReference type="Pfam" id="PF01965">
    <property type="entry name" value="DJ-1_PfpI"/>
    <property type="match status" value="1"/>
</dbReference>